<dbReference type="EMBL" id="SNSC02000028">
    <property type="protein sequence ID" value="TID13203.1"/>
    <property type="molecule type" value="Genomic_DNA"/>
</dbReference>
<keyword evidence="3" id="KW-1185">Reference proteome</keyword>
<comment type="caution">
    <text evidence="2">The sequence shown here is derived from an EMBL/GenBank/DDBJ whole genome shotgun (WGS) entry which is preliminary data.</text>
</comment>
<gene>
    <name evidence="2" type="ORF">E6O75_ATG10276</name>
</gene>
<evidence type="ECO:0000256" key="1">
    <source>
        <dbReference type="SAM" id="MobiDB-lite"/>
    </source>
</evidence>
<protein>
    <submittedName>
        <fullName evidence="2">Uncharacterized protein</fullName>
    </submittedName>
</protein>
<evidence type="ECO:0000313" key="3">
    <source>
        <dbReference type="Proteomes" id="UP000298493"/>
    </source>
</evidence>
<evidence type="ECO:0000313" key="2">
    <source>
        <dbReference type="EMBL" id="TID13203.1"/>
    </source>
</evidence>
<dbReference type="AlphaFoldDB" id="A0A4Z1NCT8"/>
<name>A0A4Z1NCT8_9PEZI</name>
<sequence>MLHGNLKNSLNHDTPNKTRRHIPKQSYTPILLARKSNPMRGENLQVSFAIRHRSVCSYSANQPDGALKSQQQPAQRHPTHNAIGE</sequence>
<proteinExistence type="predicted"/>
<feature type="region of interest" description="Disordered" evidence="1">
    <location>
        <begin position="59"/>
        <end position="85"/>
    </location>
</feature>
<organism evidence="2 3">
    <name type="scientific">Venturia nashicola</name>
    <dbReference type="NCBI Taxonomy" id="86259"/>
    <lineage>
        <taxon>Eukaryota</taxon>
        <taxon>Fungi</taxon>
        <taxon>Dikarya</taxon>
        <taxon>Ascomycota</taxon>
        <taxon>Pezizomycotina</taxon>
        <taxon>Dothideomycetes</taxon>
        <taxon>Pleosporomycetidae</taxon>
        <taxon>Venturiales</taxon>
        <taxon>Venturiaceae</taxon>
        <taxon>Venturia</taxon>
    </lineage>
</organism>
<feature type="compositionally biased region" description="Polar residues" evidence="1">
    <location>
        <begin position="1"/>
        <end position="13"/>
    </location>
</feature>
<reference evidence="2 3" key="1">
    <citation type="submission" date="2019-04" db="EMBL/GenBank/DDBJ databases">
        <title>High contiguity whole genome sequence and gene annotation resource for two Venturia nashicola isolates.</title>
        <authorList>
            <person name="Prokchorchik M."/>
            <person name="Won K."/>
            <person name="Lee Y."/>
            <person name="Choi E.D."/>
            <person name="Segonzac C."/>
            <person name="Sohn K.H."/>
        </authorList>
    </citation>
    <scope>NUCLEOTIDE SEQUENCE [LARGE SCALE GENOMIC DNA]</scope>
    <source>
        <strain evidence="2 3">PRI2</strain>
    </source>
</reference>
<dbReference type="Proteomes" id="UP000298493">
    <property type="component" value="Unassembled WGS sequence"/>
</dbReference>
<accession>A0A4Z1NCT8</accession>
<feature type="compositionally biased region" description="Polar residues" evidence="1">
    <location>
        <begin position="59"/>
        <end position="74"/>
    </location>
</feature>
<feature type="region of interest" description="Disordered" evidence="1">
    <location>
        <begin position="1"/>
        <end position="26"/>
    </location>
</feature>